<reference evidence="1 2" key="1">
    <citation type="journal article" date="2012" name="Eukaryot. Cell">
        <title>Draft genome sequence of CBS 2479, the standard type strain of Trichosporon asahii.</title>
        <authorList>
            <person name="Yang R.Y."/>
            <person name="Li H.T."/>
            <person name="Zhu H."/>
            <person name="Zhou G.P."/>
            <person name="Wang M."/>
            <person name="Wang L."/>
        </authorList>
    </citation>
    <scope>NUCLEOTIDE SEQUENCE [LARGE SCALE GENOMIC DNA]</scope>
    <source>
        <strain evidence="2">ATCC 90039 / CBS 2479 / JCM 2466 / KCTC 7840 / NCYC 2677 / UAMH 7654</strain>
    </source>
</reference>
<organism evidence="1 2">
    <name type="scientific">Trichosporon asahii var. asahii (strain ATCC 90039 / CBS 2479 / JCM 2466 / KCTC 7840 / NBRC 103889/ NCYC 2677 / UAMH 7654)</name>
    <name type="common">Yeast</name>
    <dbReference type="NCBI Taxonomy" id="1186058"/>
    <lineage>
        <taxon>Eukaryota</taxon>
        <taxon>Fungi</taxon>
        <taxon>Dikarya</taxon>
        <taxon>Basidiomycota</taxon>
        <taxon>Agaricomycotina</taxon>
        <taxon>Tremellomycetes</taxon>
        <taxon>Trichosporonales</taxon>
        <taxon>Trichosporonaceae</taxon>
        <taxon>Trichosporon</taxon>
    </lineage>
</organism>
<evidence type="ECO:0008006" key="3">
    <source>
        <dbReference type="Google" id="ProtNLM"/>
    </source>
</evidence>
<dbReference type="PANTHER" id="PTHR33606:SF3">
    <property type="entry name" value="PROTEIN YCII"/>
    <property type="match status" value="1"/>
</dbReference>
<evidence type="ECO:0000313" key="2">
    <source>
        <dbReference type="Proteomes" id="UP000002748"/>
    </source>
</evidence>
<dbReference type="EMBL" id="ALBS01000021">
    <property type="protein sequence ID" value="EJT52606.1"/>
    <property type="molecule type" value="Genomic_DNA"/>
</dbReference>
<dbReference type="InterPro" id="IPR051807">
    <property type="entry name" value="Sec-metab_biosynth-assoc"/>
</dbReference>
<dbReference type="InterPro" id="IPR011008">
    <property type="entry name" value="Dimeric_a/b-barrel"/>
</dbReference>
<comment type="caution">
    <text evidence="1">The sequence shown here is derived from an EMBL/GenBank/DDBJ whole genome shotgun (WGS) entry which is preliminary data.</text>
</comment>
<sequence>MPLFLAYCPDRIGPDVLETRLRVRSEHFQGFKQTVQEGHAEFGRGFRPHPDSHLFAPENLALLPEGVEPMAGSVMLLRYDTLEEAWDRVRRDVYWTANVWDHNRLILEQFCEPPPAGTVPGVEDAAGVGTGKA</sequence>
<evidence type="ECO:0000313" key="1">
    <source>
        <dbReference type="EMBL" id="EJT52606.1"/>
    </source>
</evidence>
<protein>
    <recommendedName>
        <fullName evidence="3">YCII-related domain-containing protein</fullName>
    </recommendedName>
</protein>
<gene>
    <name evidence="1" type="ORF">A1Q1_03060</name>
</gene>
<proteinExistence type="predicted"/>
<name>J5TSU8_TRIAS</name>
<dbReference type="Proteomes" id="UP000002748">
    <property type="component" value="Unassembled WGS sequence"/>
</dbReference>
<dbReference type="AlphaFoldDB" id="J5TSU8"/>
<dbReference type="KEGG" id="tasa:A1Q1_03060"/>
<dbReference type="PANTHER" id="PTHR33606">
    <property type="entry name" value="PROTEIN YCII"/>
    <property type="match status" value="1"/>
</dbReference>
<dbReference type="SUPFAM" id="SSF54909">
    <property type="entry name" value="Dimeric alpha+beta barrel"/>
    <property type="match status" value="1"/>
</dbReference>
<dbReference type="GeneID" id="25986573"/>
<dbReference type="RefSeq" id="XP_014183625.1">
    <property type="nucleotide sequence ID" value="XM_014328150.1"/>
</dbReference>
<dbReference type="Gene3D" id="3.30.70.1060">
    <property type="entry name" value="Dimeric alpha+beta barrel"/>
    <property type="match status" value="1"/>
</dbReference>
<accession>J5TSU8</accession>
<dbReference type="HOGENOM" id="CLU_110355_2_1_1"/>
<dbReference type="OrthoDB" id="5519740at2759"/>
<dbReference type="VEuPathDB" id="FungiDB:A1Q1_03060"/>